<evidence type="ECO:0000313" key="3">
    <source>
        <dbReference type="Proteomes" id="UP000484381"/>
    </source>
</evidence>
<reference evidence="2 3" key="1">
    <citation type="submission" date="2019-10" db="EMBL/GenBank/DDBJ databases">
        <title>Paraburkholderia sp. isolated from nodules of Mimosa pudica from Brazilian Atlantic Forest soils.</title>
        <authorList>
            <person name="Paulitsch F."/>
            <person name="Hungria M."/>
            <person name="Dall'Agnol R."/>
        </authorList>
    </citation>
    <scope>NUCLEOTIDE SEQUENCE [LARGE SCALE GENOMIC DNA]</scope>
    <source>
        <strain evidence="2 3">CNPSo 3157</strain>
    </source>
</reference>
<proteinExistence type="predicted"/>
<keyword evidence="3" id="KW-1185">Reference proteome</keyword>
<keyword evidence="1" id="KW-0732">Signal</keyword>
<evidence type="ECO:0000313" key="2">
    <source>
        <dbReference type="EMBL" id="MPW21663.1"/>
    </source>
</evidence>
<name>A0A7X1NGP2_9BURK</name>
<dbReference type="Proteomes" id="UP000484381">
    <property type="component" value="Unassembled WGS sequence"/>
</dbReference>
<protein>
    <recommendedName>
        <fullName evidence="4">Lipoprotein</fullName>
    </recommendedName>
</protein>
<evidence type="ECO:0000256" key="1">
    <source>
        <dbReference type="SAM" id="SignalP"/>
    </source>
</evidence>
<dbReference type="EMBL" id="WHNP01000048">
    <property type="protein sequence ID" value="MPW21663.1"/>
    <property type="molecule type" value="Genomic_DNA"/>
</dbReference>
<organism evidence="2 3">
    <name type="scientific">Paraburkholderia franconis</name>
    <dbReference type="NCBI Taxonomy" id="2654983"/>
    <lineage>
        <taxon>Bacteria</taxon>
        <taxon>Pseudomonadati</taxon>
        <taxon>Pseudomonadota</taxon>
        <taxon>Betaproteobacteria</taxon>
        <taxon>Burkholderiales</taxon>
        <taxon>Burkholderiaceae</taxon>
        <taxon>Paraburkholderia</taxon>
    </lineage>
</organism>
<evidence type="ECO:0008006" key="4">
    <source>
        <dbReference type="Google" id="ProtNLM"/>
    </source>
</evidence>
<dbReference type="RefSeq" id="WP_152765766.1">
    <property type="nucleotide sequence ID" value="NZ_WHNP01000048.1"/>
</dbReference>
<dbReference type="AlphaFoldDB" id="A0A7X1NGP2"/>
<comment type="caution">
    <text evidence="2">The sequence shown here is derived from an EMBL/GenBank/DDBJ whole genome shotgun (WGS) entry which is preliminary data.</text>
</comment>
<accession>A0A7X1NGP2</accession>
<sequence>MNWNTIFLAALIACGSLLCGCATQPPNSELGTSASGSFTVVASSGDHWKLDHLDVGIDGATGSLSLWIKDSGNSRIPLKLVRCTLLADGTVDALSWKSSFLDGQEADVIRCDAVGSGFAKHFAAARARSGALAYQPPILARLLPNTHNINSEQGRLFFLWDGSGTAAYAVSKQ</sequence>
<gene>
    <name evidence="2" type="ORF">GCT13_33535</name>
</gene>
<feature type="chain" id="PRO_5030564593" description="Lipoprotein" evidence="1">
    <location>
        <begin position="20"/>
        <end position="173"/>
    </location>
</feature>
<feature type="signal peptide" evidence="1">
    <location>
        <begin position="1"/>
        <end position="19"/>
    </location>
</feature>